<dbReference type="OrthoDB" id="182525at2"/>
<reference evidence="4" key="1">
    <citation type="journal article" date="2017" name="Genome Announc.">
        <title>Draft Genome Sequence of Terrimicrobium sacchariphilum NM-5T, a Facultative Anaerobic Soil Bacterium of the Class Spartobacteria.</title>
        <authorList>
            <person name="Qiu Y.L."/>
            <person name="Tourlousse D.M."/>
            <person name="Matsuura N."/>
            <person name="Ohashi A."/>
            <person name="Sekiguchi Y."/>
        </authorList>
    </citation>
    <scope>NUCLEOTIDE SEQUENCE [LARGE SCALE GENOMIC DNA]</scope>
    <source>
        <strain evidence="4">NM-5</strain>
    </source>
</reference>
<evidence type="ECO:0000259" key="2">
    <source>
        <dbReference type="Pfam" id="PF00263"/>
    </source>
</evidence>
<comment type="similarity">
    <text evidence="1">Belongs to the bacterial secretin family.</text>
</comment>
<evidence type="ECO:0000313" key="3">
    <source>
        <dbReference type="EMBL" id="GAT33740.1"/>
    </source>
</evidence>
<evidence type="ECO:0000313" key="4">
    <source>
        <dbReference type="Proteomes" id="UP000076023"/>
    </source>
</evidence>
<dbReference type="Proteomes" id="UP000076023">
    <property type="component" value="Unassembled WGS sequence"/>
</dbReference>
<evidence type="ECO:0000256" key="1">
    <source>
        <dbReference type="RuleBase" id="RU004003"/>
    </source>
</evidence>
<keyword evidence="4" id="KW-1185">Reference proteome</keyword>
<comment type="caution">
    <text evidence="3">The sequence shown here is derived from an EMBL/GenBank/DDBJ whole genome shotgun (WGS) entry which is preliminary data.</text>
</comment>
<feature type="domain" description="Type II/III secretion system secretin-like" evidence="2">
    <location>
        <begin position="83"/>
        <end position="195"/>
    </location>
</feature>
<gene>
    <name evidence="3" type="ORF">TSACC_22158</name>
</gene>
<dbReference type="AlphaFoldDB" id="A0A146G8A3"/>
<proteinExistence type="inferred from homology"/>
<dbReference type="InParanoid" id="A0A146G8A3"/>
<dbReference type="GO" id="GO:0009306">
    <property type="term" value="P:protein secretion"/>
    <property type="evidence" value="ECO:0007669"/>
    <property type="project" value="InterPro"/>
</dbReference>
<dbReference type="EMBL" id="BDCO01000002">
    <property type="protein sequence ID" value="GAT33740.1"/>
    <property type="molecule type" value="Genomic_DNA"/>
</dbReference>
<dbReference type="InterPro" id="IPR004846">
    <property type="entry name" value="T2SS/T3SS_dom"/>
</dbReference>
<organism evidence="3 4">
    <name type="scientific">Terrimicrobium sacchariphilum</name>
    <dbReference type="NCBI Taxonomy" id="690879"/>
    <lineage>
        <taxon>Bacteria</taxon>
        <taxon>Pseudomonadati</taxon>
        <taxon>Verrucomicrobiota</taxon>
        <taxon>Terrimicrobiia</taxon>
        <taxon>Terrimicrobiales</taxon>
        <taxon>Terrimicrobiaceae</taxon>
        <taxon>Terrimicrobium</taxon>
    </lineage>
</organism>
<dbReference type="Pfam" id="PF00263">
    <property type="entry name" value="Secretin"/>
    <property type="match status" value="1"/>
</dbReference>
<name>A0A146G8A3_TERSA</name>
<protein>
    <submittedName>
        <fullName evidence="3">Type II and III secretion system protein</fullName>
    </submittedName>
</protein>
<dbReference type="STRING" id="690879.TSACC_22158"/>
<sequence>MQSRLLICTVCLLAGLGVAYPGAVDPLKMVEIEVRTLSATKSQAEGLEPIEFPITSDKPSGVTAVLSPEQAAKALDLLKRVGATVASTTRVIALSGKMASVQNVRDFQYPTEYSASKNANSVPTAFESAPVGTIMEFVPELGDGVINLSLTIKLKSLEGFIDCPDPEAPGRSVWQPAFQSNEFKSDLTVTRGQIVFYSAPATEKTNAQFIFITMREVDEP</sequence>
<accession>A0A146G8A3</accession>